<proteinExistence type="predicted"/>
<sequence>MMLNDVKVLSKPQIRYELPLSKVVQAIKHNNKIENSWNVVQRFLTYCTTANVDHPKWIRLTINGREDREVNELIQAATEAFGTCEQRFDGSYDLSRWQLPQSKLNQVIHFMIKHEPYPQAVRPYIQLRIHYEFYFIEPTLQSKLVEQQDTSCLSIILQRNSSVMPEFWFPFAQVEDLKSYLLKIGPYLPFKKLDTKAFRLVSPNKKNTGNVSRKLNLDDFQL</sequence>
<keyword evidence="2" id="KW-1185">Reference proteome</keyword>
<organism evidence="1 2">
    <name type="scientific">Paenibacillus turicensis</name>
    <dbReference type="NCBI Taxonomy" id="160487"/>
    <lineage>
        <taxon>Bacteria</taxon>
        <taxon>Bacillati</taxon>
        <taxon>Bacillota</taxon>
        <taxon>Bacilli</taxon>
        <taxon>Bacillales</taxon>
        <taxon>Paenibacillaceae</taxon>
        <taxon>Paenibacillus</taxon>
    </lineage>
</organism>
<evidence type="ECO:0000313" key="2">
    <source>
        <dbReference type="Proteomes" id="UP001519272"/>
    </source>
</evidence>
<dbReference type="Proteomes" id="UP001519272">
    <property type="component" value="Unassembled WGS sequence"/>
</dbReference>
<reference evidence="1 2" key="1">
    <citation type="submission" date="2021-03" db="EMBL/GenBank/DDBJ databases">
        <title>Genomic Encyclopedia of Type Strains, Phase IV (KMG-IV): sequencing the most valuable type-strain genomes for metagenomic binning, comparative biology and taxonomic classification.</title>
        <authorList>
            <person name="Goeker M."/>
        </authorList>
    </citation>
    <scope>NUCLEOTIDE SEQUENCE [LARGE SCALE GENOMIC DNA]</scope>
    <source>
        <strain evidence="1 2">DSM 14349</strain>
    </source>
</reference>
<dbReference type="EMBL" id="JAGGKG010000007">
    <property type="protein sequence ID" value="MBP1905158.1"/>
    <property type="molecule type" value="Genomic_DNA"/>
</dbReference>
<evidence type="ECO:0000313" key="1">
    <source>
        <dbReference type="EMBL" id="MBP1905158.1"/>
    </source>
</evidence>
<comment type="caution">
    <text evidence="1">The sequence shown here is derived from an EMBL/GenBank/DDBJ whole genome shotgun (WGS) entry which is preliminary data.</text>
</comment>
<accession>A0ABS4FS61</accession>
<gene>
    <name evidence="1" type="ORF">J2Z32_001786</name>
</gene>
<protein>
    <submittedName>
        <fullName evidence="1">Uncharacterized protein</fullName>
    </submittedName>
</protein>
<name>A0ABS4FS61_9BACL</name>